<name>A0A224YAI4_9ACAR</name>
<dbReference type="AlphaFoldDB" id="A0A224YAI4"/>
<reference evidence="1" key="1">
    <citation type="journal article" date="2017" name="Parasit. Vectors">
        <title>Sialotranscriptomics of Rhipicephalus zambeziensis reveals intricate expression profiles of secretory proteins and suggests tight temporal transcriptional regulation during blood-feeding.</title>
        <authorList>
            <person name="de Castro M.H."/>
            <person name="de Klerk D."/>
            <person name="Pienaar R."/>
            <person name="Rees D.J.G."/>
            <person name="Mans B.J."/>
        </authorList>
    </citation>
    <scope>NUCLEOTIDE SEQUENCE</scope>
    <source>
        <tissue evidence="1">Salivary glands</tissue>
    </source>
</reference>
<proteinExistence type="predicted"/>
<accession>A0A224YAI4</accession>
<organism evidence="1">
    <name type="scientific">Rhipicephalus zambeziensis</name>
    <dbReference type="NCBI Taxonomy" id="60191"/>
    <lineage>
        <taxon>Eukaryota</taxon>
        <taxon>Metazoa</taxon>
        <taxon>Ecdysozoa</taxon>
        <taxon>Arthropoda</taxon>
        <taxon>Chelicerata</taxon>
        <taxon>Arachnida</taxon>
        <taxon>Acari</taxon>
        <taxon>Parasitiformes</taxon>
        <taxon>Ixodida</taxon>
        <taxon>Ixodoidea</taxon>
        <taxon>Ixodidae</taxon>
        <taxon>Rhipicephalinae</taxon>
        <taxon>Rhipicephalus</taxon>
        <taxon>Rhipicephalus</taxon>
    </lineage>
</organism>
<sequence>MAIGLLIQFMAAAISHILCVVVLIPYQTSSCAVLTGNLLSLCQPKLIPTLYTISLCLNIVEQEMFLTLLSFDPHSCAASHLGKGQVHTIRSTPFSLHLHKLRQAAMSHVAVYLKSCIVCK</sequence>
<evidence type="ECO:0000313" key="1">
    <source>
        <dbReference type="EMBL" id="MAA14676.1"/>
    </source>
</evidence>
<dbReference type="EMBL" id="GFPF01003530">
    <property type="protein sequence ID" value="MAA14676.1"/>
    <property type="molecule type" value="Transcribed_RNA"/>
</dbReference>
<protein>
    <submittedName>
        <fullName evidence="1">Uncharacterized protein</fullName>
    </submittedName>
</protein>